<proteinExistence type="predicted"/>
<protein>
    <submittedName>
        <fullName evidence="2">Type 1 fimbrial protein</fullName>
    </submittedName>
</protein>
<evidence type="ECO:0000313" key="3">
    <source>
        <dbReference type="Proteomes" id="UP000237025"/>
    </source>
</evidence>
<reference evidence="2 3" key="1">
    <citation type="submission" date="2018-02" db="EMBL/GenBank/DDBJ databases">
        <title>Lelliotia aquatilis sp. nov., isolated from drinking water.</title>
        <authorList>
            <person name="Kaempfer P."/>
            <person name="Glaeser S."/>
            <person name="Exner M."/>
            <person name="Doijad S."/>
            <person name="Chakraborty T."/>
        </authorList>
    </citation>
    <scope>NUCLEOTIDE SEQUENCE [LARGE SCALE GENOMIC DNA]</scope>
    <source>
        <strain evidence="2 3">6331-17</strain>
    </source>
</reference>
<dbReference type="Proteomes" id="UP000237025">
    <property type="component" value="Unassembled WGS sequence"/>
</dbReference>
<accession>A0ABX5A2P5</accession>
<dbReference type="RefSeq" id="WP_095281552.1">
    <property type="nucleotide sequence ID" value="NZ_PQVT01000004.1"/>
</dbReference>
<comment type="caution">
    <text evidence="2">The sequence shown here is derived from an EMBL/GenBank/DDBJ whole genome shotgun (WGS) entry which is preliminary data.</text>
</comment>
<keyword evidence="3" id="KW-1185">Reference proteome</keyword>
<name>A0ABX5A2P5_9ENTR</name>
<evidence type="ECO:0000256" key="1">
    <source>
        <dbReference type="SAM" id="SignalP"/>
    </source>
</evidence>
<organism evidence="2 3">
    <name type="scientific">Lelliottia aquatilis</name>
    <dbReference type="NCBI Taxonomy" id="2080838"/>
    <lineage>
        <taxon>Bacteria</taxon>
        <taxon>Pseudomonadati</taxon>
        <taxon>Pseudomonadota</taxon>
        <taxon>Gammaproteobacteria</taxon>
        <taxon>Enterobacterales</taxon>
        <taxon>Enterobacteriaceae</taxon>
        <taxon>Lelliottia</taxon>
    </lineage>
</organism>
<feature type="signal peptide" evidence="1">
    <location>
        <begin position="1"/>
        <end position="25"/>
    </location>
</feature>
<dbReference type="EMBL" id="PQVW01000004">
    <property type="protein sequence ID" value="POZ23928.1"/>
    <property type="molecule type" value="Genomic_DNA"/>
</dbReference>
<keyword evidence="1" id="KW-0732">Signal</keyword>
<sequence>MAASTVKCIFAAAIIASTALTPAFSATLVNGGVIHFRGAIVEDPCEISPAQHQFALSCPHQGRMQTTQVSYRDALRGHNPYPNIATVSMKYINPEKTLGVVQIDYR</sequence>
<evidence type="ECO:0000313" key="2">
    <source>
        <dbReference type="EMBL" id="POZ23928.1"/>
    </source>
</evidence>
<gene>
    <name evidence="2" type="ORF">C3712_06800</name>
</gene>
<feature type="chain" id="PRO_5046955365" evidence="1">
    <location>
        <begin position="26"/>
        <end position="106"/>
    </location>
</feature>